<evidence type="ECO:0000256" key="1">
    <source>
        <dbReference type="SAM" id="MobiDB-lite"/>
    </source>
</evidence>
<dbReference type="HOGENOM" id="CLU_042091_1_0_1"/>
<proteinExistence type="predicted"/>
<name>A0A0A1TFM0_9HYPO</name>
<evidence type="ECO:0000313" key="3">
    <source>
        <dbReference type="Proteomes" id="UP000039046"/>
    </source>
</evidence>
<dbReference type="AlphaFoldDB" id="A0A0A1TFM0"/>
<dbReference type="EMBL" id="CDHN01000002">
    <property type="protein sequence ID" value="CEJ86565.1"/>
    <property type="molecule type" value="Genomic_DNA"/>
</dbReference>
<accession>A0A0A1TFM0</accession>
<dbReference type="Proteomes" id="UP000039046">
    <property type="component" value="Unassembled WGS sequence"/>
</dbReference>
<gene>
    <name evidence="2" type="ORF">VHEMI04142</name>
</gene>
<reference evidence="2 3" key="1">
    <citation type="journal article" date="2015" name="Genome Announc.">
        <title>Draft Genome Sequence and Gene Annotation of the Entomopathogenic Fungus Verticillium hemipterigenum.</title>
        <authorList>
            <person name="Horn F."/>
            <person name="Habel A."/>
            <person name="Scharf D.H."/>
            <person name="Dworschak J."/>
            <person name="Brakhage A.A."/>
            <person name="Guthke R."/>
            <person name="Hertweck C."/>
            <person name="Linde J."/>
        </authorList>
    </citation>
    <scope>NUCLEOTIDE SEQUENCE [LARGE SCALE GENOMIC DNA]</scope>
</reference>
<evidence type="ECO:0000313" key="2">
    <source>
        <dbReference type="EMBL" id="CEJ86565.1"/>
    </source>
</evidence>
<dbReference type="STRING" id="1531966.A0A0A1TFM0"/>
<keyword evidence="3" id="KW-1185">Reference proteome</keyword>
<sequence>MSCANISRPFGGACLCFTPPVVTHGQYSHHYQYVDCFAMSRRQQHQSTQRNQRRKTKRKPSAKRGLLLPPITGPKLAPFPFSQPDSRIKWIKRLRNWQDEPEDSETDSSLSDSCSQGYVFEAQIEGRKYAIKVFKFYNPKEDKRVSQWRGIDAMPATKKGHYLDPFYAECRAYGRIKECQANKRLKRNITTDCYGYILLDKDNEQILRETMNVDLPIPNPAYQLQTYEQSRPRAIVKGLIEQSTPFDETVSSLGRILLGIVELNTICHIFNRDIQAENFRGGRLVDFGSAFTLPHEVLDAMSPNDKSETMLTDRGQFDTMVLDETWLTSKDRSKLPRLHQMRLRGDGPLWQISMLPGTTWF</sequence>
<feature type="compositionally biased region" description="Basic residues" evidence="1">
    <location>
        <begin position="51"/>
        <end position="62"/>
    </location>
</feature>
<dbReference type="InterPro" id="IPR025213">
    <property type="entry name" value="Sim4_Fta2"/>
</dbReference>
<feature type="region of interest" description="Disordered" evidence="1">
    <location>
        <begin position="44"/>
        <end position="68"/>
    </location>
</feature>
<dbReference type="Pfam" id="PF13095">
    <property type="entry name" value="FTA2"/>
    <property type="match status" value="1"/>
</dbReference>
<organism evidence="2 3">
    <name type="scientific">[Torrubiella] hemipterigena</name>
    <dbReference type="NCBI Taxonomy" id="1531966"/>
    <lineage>
        <taxon>Eukaryota</taxon>
        <taxon>Fungi</taxon>
        <taxon>Dikarya</taxon>
        <taxon>Ascomycota</taxon>
        <taxon>Pezizomycotina</taxon>
        <taxon>Sordariomycetes</taxon>
        <taxon>Hypocreomycetidae</taxon>
        <taxon>Hypocreales</taxon>
        <taxon>Clavicipitaceae</taxon>
        <taxon>Clavicipitaceae incertae sedis</taxon>
        <taxon>'Torrubiella' clade</taxon>
    </lineage>
</organism>
<dbReference type="OrthoDB" id="3432781at2759"/>
<protein>
    <submittedName>
        <fullName evidence="2">Uncharacterized protein</fullName>
    </submittedName>
</protein>